<name>A0A830HTG8_9CHLO</name>
<dbReference type="SMART" id="SM00244">
    <property type="entry name" value="PHB"/>
    <property type="match status" value="1"/>
</dbReference>
<comment type="caution">
    <text evidence="9">The sequence shown here is derived from an EMBL/GenBank/DDBJ whole genome shotgun (WGS) entry which is preliminary data.</text>
</comment>
<dbReference type="GO" id="GO:0005743">
    <property type="term" value="C:mitochondrial inner membrane"/>
    <property type="evidence" value="ECO:0007669"/>
    <property type="project" value="UniProtKB-SubCell"/>
</dbReference>
<proteinExistence type="inferred from homology"/>
<gene>
    <name evidence="9" type="ORF">PPROV_000915300</name>
</gene>
<dbReference type="SUPFAM" id="SSF117892">
    <property type="entry name" value="Band 7/SPFH domain"/>
    <property type="match status" value="1"/>
</dbReference>
<comment type="similarity">
    <text evidence="2 7">Belongs to the prohibitin family.</text>
</comment>
<dbReference type="Pfam" id="PF01145">
    <property type="entry name" value="Band_7"/>
    <property type="match status" value="1"/>
</dbReference>
<dbReference type="GO" id="GO:0007005">
    <property type="term" value="P:mitochondrion organization"/>
    <property type="evidence" value="ECO:0007669"/>
    <property type="project" value="TreeGrafter"/>
</dbReference>
<dbReference type="InterPro" id="IPR000163">
    <property type="entry name" value="Prohibitin"/>
</dbReference>
<dbReference type="AlphaFoldDB" id="A0A830HTG8"/>
<evidence type="ECO:0000256" key="6">
    <source>
        <dbReference type="ARBA" id="ARBA00023136"/>
    </source>
</evidence>
<sequence>MSRHLVPLATRFSSKSFWAMDPQQLRNVKLPSSGAAGAVARSVALAGVGLYALSQSLYNVEGGQRGIIYNRLTGIAEKVKPEGTHVLIPWIERATIFDVTARPNVVQSVSGSRDLQMVNMSLRVLTRPQVDLLPWIYQNLGTDYAERVLPSIIHETLKSVIAQYNASQLITQREQVSKEIRAVLVKRAAHFHIAVDDVSITQLTFGREYTAAVERKQVAQQDAERARYIVQKAELDKKAAVVKAEGEAEAATLIGRATANNPSFMTLRKIDAARDIAQTVSQSANRVYLNADNLLLNKLEDDSMNTTKK</sequence>
<evidence type="ECO:0000256" key="5">
    <source>
        <dbReference type="ARBA" id="ARBA00023128"/>
    </source>
</evidence>
<keyword evidence="6" id="KW-0472">Membrane</keyword>
<accession>A0A830HTG8</accession>
<dbReference type="Gene3D" id="3.30.479.30">
    <property type="entry name" value="Band 7 domain"/>
    <property type="match status" value="1"/>
</dbReference>
<dbReference type="OrthoDB" id="275637at2759"/>
<reference evidence="9" key="1">
    <citation type="submission" date="2020-10" db="EMBL/GenBank/DDBJ databases">
        <title>Unveiling of a novel bifunctional photoreceptor, Dualchrome1, isolated from a cosmopolitan green alga.</title>
        <authorList>
            <person name="Suzuki S."/>
            <person name="Kawachi M."/>
        </authorList>
    </citation>
    <scope>NUCLEOTIDE SEQUENCE</scope>
    <source>
        <strain evidence="9">NIES 2893</strain>
    </source>
</reference>
<comment type="subcellular location">
    <subcellularLocation>
        <location evidence="1">Mitochondrion inner membrane</location>
        <topology evidence="1">Single-pass type II membrane protein</topology>
    </subcellularLocation>
</comment>
<dbReference type="Proteomes" id="UP000660262">
    <property type="component" value="Unassembled WGS sequence"/>
</dbReference>
<organism evidence="9 10">
    <name type="scientific">Pycnococcus provasolii</name>
    <dbReference type="NCBI Taxonomy" id="41880"/>
    <lineage>
        <taxon>Eukaryota</taxon>
        <taxon>Viridiplantae</taxon>
        <taxon>Chlorophyta</taxon>
        <taxon>Pseudoscourfieldiophyceae</taxon>
        <taxon>Pseudoscourfieldiales</taxon>
        <taxon>Pycnococcaceae</taxon>
        <taxon>Pycnococcus</taxon>
    </lineage>
</organism>
<keyword evidence="5" id="KW-0496">Mitochondrion</keyword>
<evidence type="ECO:0000256" key="2">
    <source>
        <dbReference type="ARBA" id="ARBA00009658"/>
    </source>
</evidence>
<dbReference type="FunFam" id="3.30.479.30:FF:000001">
    <property type="entry name" value="Prohibitin 2"/>
    <property type="match status" value="1"/>
</dbReference>
<keyword evidence="10" id="KW-1185">Reference proteome</keyword>
<dbReference type="InterPro" id="IPR001107">
    <property type="entry name" value="Band_7"/>
</dbReference>
<dbReference type="PANTHER" id="PTHR23222:SF1">
    <property type="entry name" value="PROHIBITIN-2"/>
    <property type="match status" value="1"/>
</dbReference>
<evidence type="ECO:0000256" key="7">
    <source>
        <dbReference type="RuleBase" id="RU366048"/>
    </source>
</evidence>
<evidence type="ECO:0000313" key="9">
    <source>
        <dbReference type="EMBL" id="GHP10422.1"/>
    </source>
</evidence>
<evidence type="ECO:0000313" key="10">
    <source>
        <dbReference type="Proteomes" id="UP000660262"/>
    </source>
</evidence>
<comment type="subunit">
    <text evidence="3">Component of a prohibitin multimeric complex in mitochondrial membranes.</text>
</comment>
<evidence type="ECO:0000256" key="4">
    <source>
        <dbReference type="ARBA" id="ARBA00022792"/>
    </source>
</evidence>
<dbReference type="EMBL" id="BNJQ01000029">
    <property type="protein sequence ID" value="GHP10422.1"/>
    <property type="molecule type" value="Genomic_DNA"/>
</dbReference>
<dbReference type="InterPro" id="IPR036013">
    <property type="entry name" value="Band_7/SPFH_dom_sf"/>
</dbReference>
<protein>
    <recommendedName>
        <fullName evidence="7">Prohibitin</fullName>
    </recommendedName>
</protein>
<dbReference type="PRINTS" id="PR00679">
    <property type="entry name" value="PROHIBITIN"/>
</dbReference>
<evidence type="ECO:0000256" key="3">
    <source>
        <dbReference type="ARBA" id="ARBA00011786"/>
    </source>
</evidence>
<feature type="domain" description="Band 7" evidence="8">
    <location>
        <begin position="56"/>
        <end position="217"/>
    </location>
</feature>
<evidence type="ECO:0000256" key="1">
    <source>
        <dbReference type="ARBA" id="ARBA00004140"/>
    </source>
</evidence>
<keyword evidence="4 7" id="KW-0999">Mitochondrion inner membrane</keyword>
<dbReference type="PANTHER" id="PTHR23222">
    <property type="entry name" value="PROHIBITIN"/>
    <property type="match status" value="1"/>
</dbReference>
<evidence type="ECO:0000259" key="8">
    <source>
        <dbReference type="SMART" id="SM00244"/>
    </source>
</evidence>
<dbReference type="CDD" id="cd03401">
    <property type="entry name" value="SPFH_prohibitin"/>
    <property type="match status" value="1"/>
</dbReference>